<name>A0A7V1LMR3_CALAY</name>
<dbReference type="Proteomes" id="UP000886005">
    <property type="component" value="Unassembled WGS sequence"/>
</dbReference>
<dbReference type="Pfam" id="PF18962">
    <property type="entry name" value="Por_Secre_tail"/>
    <property type="match status" value="1"/>
</dbReference>
<accession>A0A7V1LMR3</accession>
<protein>
    <submittedName>
        <fullName evidence="2">T9SS type A sorting domain-containing protein</fullName>
    </submittedName>
</protein>
<gene>
    <name evidence="2" type="ORF">ENJ10_09095</name>
</gene>
<sequence length="585" mass="64332">MLFATMLFAGSLMAQPKLSAGFFSKKGWNDNDSLLFKNLSETYDLTLLNARDFVDSTLFISDLEEFDFIFVSESVSSWPWEYGDGPGIRSIPVPMVMLEGWLSKPEVLGWTTAPSDTGYGTLFQDSTQLGVANKILFVDDSDHPLAAGFKSGDEITLVSDSHTNDILTFTVPEIDYIPIAVSSLDPEKTIVMGVEAGTTVWNKDGTVLGESDSTVTQNRAALVGVFAGANDFITDDGYKLIHAAVDWVLEKEYSVGFFSKKGWNDNDSLLYKNMRKHYNVTLLNARDFVDSTLFISDLEQFDFLFVSESVSSWPWEYGDGPGIRSIPRPMVMLEGWLSKPEVLGWTTAPSDTGYGTLFQDSTQLGVANKILFVDESDHPLAAGFKSGDEVTLVSDSHTNDILTFTVPEIEYIPIAVSSLDPEKTIVMGVEKNTVVWNKDGTVLESSDSTVTQNRAALVGVFAGANDFITDDGYQLIDAAINWVLDKNTSIEQRVSPVPAGFTLNQNYPNPFNPSTKIVFSLKNSGVTTLKIYNVLGQQVATLLDKDLASGTYEVTFNASQLSSGIYYYKLESGDVSQIKKMMLVK</sequence>
<evidence type="ECO:0000313" key="2">
    <source>
        <dbReference type="EMBL" id="HED10833.1"/>
    </source>
</evidence>
<reference evidence="2" key="1">
    <citation type="journal article" date="2020" name="mSystems">
        <title>Genome- and Community-Level Interaction Insights into Carbon Utilization and Element Cycling Functions of Hydrothermarchaeota in Hydrothermal Sediment.</title>
        <authorList>
            <person name="Zhou Z."/>
            <person name="Liu Y."/>
            <person name="Xu W."/>
            <person name="Pan J."/>
            <person name="Luo Z.H."/>
            <person name="Li M."/>
        </authorList>
    </citation>
    <scope>NUCLEOTIDE SEQUENCE [LARGE SCALE GENOMIC DNA]</scope>
    <source>
        <strain evidence="2">HyVt-456</strain>
    </source>
</reference>
<dbReference type="EMBL" id="DRLD01000254">
    <property type="protein sequence ID" value="HED10833.1"/>
    <property type="molecule type" value="Genomic_DNA"/>
</dbReference>
<dbReference type="InterPro" id="IPR026444">
    <property type="entry name" value="Secre_tail"/>
</dbReference>
<comment type="caution">
    <text evidence="2">The sequence shown here is derived from an EMBL/GenBank/DDBJ whole genome shotgun (WGS) entry which is preliminary data.</text>
</comment>
<dbReference type="NCBIfam" id="TIGR04183">
    <property type="entry name" value="Por_Secre_tail"/>
    <property type="match status" value="1"/>
</dbReference>
<proteinExistence type="predicted"/>
<evidence type="ECO:0000259" key="1">
    <source>
        <dbReference type="Pfam" id="PF18962"/>
    </source>
</evidence>
<dbReference type="AlphaFoldDB" id="A0A7V1LMR3"/>
<feature type="domain" description="Secretion system C-terminal sorting" evidence="1">
    <location>
        <begin position="507"/>
        <end position="582"/>
    </location>
</feature>
<dbReference type="Gene3D" id="2.60.40.4070">
    <property type="match status" value="1"/>
</dbReference>
<organism evidence="2">
    <name type="scientific">Caldithrix abyssi</name>
    <dbReference type="NCBI Taxonomy" id="187145"/>
    <lineage>
        <taxon>Bacteria</taxon>
        <taxon>Pseudomonadati</taxon>
        <taxon>Calditrichota</taxon>
        <taxon>Calditrichia</taxon>
        <taxon>Calditrichales</taxon>
        <taxon>Calditrichaceae</taxon>
        <taxon>Caldithrix</taxon>
    </lineage>
</organism>